<dbReference type="Gene3D" id="1.10.560.10">
    <property type="entry name" value="GroEL-like equatorial domain"/>
    <property type="match status" value="1"/>
</dbReference>
<protein>
    <recommendedName>
        <fullName evidence="7">60 kDa chaperonin</fullName>
    </recommendedName>
</protein>
<keyword evidence="2" id="KW-0547">Nucleotide-binding</keyword>
<evidence type="ECO:0000256" key="2">
    <source>
        <dbReference type="ARBA" id="ARBA00022741"/>
    </source>
</evidence>
<keyword evidence="5" id="KW-0413">Isomerase</keyword>
<dbReference type="NCBIfam" id="NF009489">
    <property type="entry name" value="PRK12851.1"/>
    <property type="match status" value="1"/>
</dbReference>
<feature type="non-terminal residue" evidence="8">
    <location>
        <position position="541"/>
    </location>
</feature>
<dbReference type="PANTHER" id="PTHR45633">
    <property type="entry name" value="60 KDA HEAT SHOCK PROTEIN, MITOCHONDRIAL"/>
    <property type="match status" value="1"/>
</dbReference>
<dbReference type="SUPFAM" id="SSF48592">
    <property type="entry name" value="GroEL equatorial domain-like"/>
    <property type="match status" value="1"/>
</dbReference>
<comment type="subunit">
    <text evidence="7">Forms a cylinder of 14 subunits composed of two heptameric rings stacked back-to-back. Interacts with the co-chaperonin GroES.</text>
</comment>
<dbReference type="GO" id="GO:0042026">
    <property type="term" value="P:protein refolding"/>
    <property type="evidence" value="ECO:0007669"/>
    <property type="project" value="InterPro"/>
</dbReference>
<dbReference type="Gene3D" id="3.50.7.10">
    <property type="entry name" value="GroEL"/>
    <property type="match status" value="1"/>
</dbReference>
<comment type="similarity">
    <text evidence="1 6">Belongs to the chaperonin (HSP60) family.</text>
</comment>
<evidence type="ECO:0000256" key="3">
    <source>
        <dbReference type="ARBA" id="ARBA00022840"/>
    </source>
</evidence>
<keyword evidence="3" id="KW-0067">ATP-binding</keyword>
<dbReference type="AlphaFoldDB" id="A0A2M7FSG3"/>
<evidence type="ECO:0000256" key="7">
    <source>
        <dbReference type="RuleBase" id="RU000419"/>
    </source>
</evidence>
<keyword evidence="4" id="KW-0143">Chaperone</keyword>
<evidence type="ECO:0000256" key="1">
    <source>
        <dbReference type="ARBA" id="ARBA00006607"/>
    </source>
</evidence>
<dbReference type="InterPro" id="IPR001844">
    <property type="entry name" value="Cpn60/GroEL"/>
</dbReference>
<dbReference type="SUPFAM" id="SSF54849">
    <property type="entry name" value="GroEL-intermediate domain like"/>
    <property type="match status" value="1"/>
</dbReference>
<dbReference type="EMBL" id="PFFO01000044">
    <property type="protein sequence ID" value="PIW08354.1"/>
    <property type="molecule type" value="Genomic_DNA"/>
</dbReference>
<sequence>MTAKQIIYGDDARQKLLSGIAKLVSAVVTTLGPRGRNVAIDKKWGAPNIIHDGVSVAKEIELEDAFENMGAQLVKEAASKTNDAAGDGTTTATLLAHQLVAAGMKNVTAGSNPMLMKKGIDRAVEAIVGELKKVKTDVKKEDWVKVATISAQNENIGTKIAEALSLVGKDGVVEVEESKGFEIEIEHKDGMAFDKGYISAYFVTNSDHMEAEMESPYILVTDQKVTSIQEMVPFLESFVKVSKNLVIIADDVEGEALATLVVNKMRGTFNVLAVKAPGFGDRRKAILEDIAILTGATVISGDLGRKLDSVKVEDLGSADKVVSSKDETKIVGGKGDKKALESRIDQLRSEADNSTSDFDKEKILERLAKLTGGVAVIKVGAASEIELKEVQERVKDAVGATKAAIEEGIVAGGGVALLRAANVLDKLTSESDDEAVGIKIVKAVLEQPLRWLAKNSGADDGWVVRKVMENKNQNYGFNSATLEFGDMIAMGVLDPVKVTRHALQNAASVASMVLTTECLVTDVKEDKKSSPAPDMSGMGGM</sequence>
<comment type="function">
    <text evidence="7">Together with its co-chaperonin GroES, plays an essential role in assisting protein folding. The GroEL-GroES system forms a nano-cage that allows encapsulation of the non-native substrate proteins and provides a physical environment optimized to promote and accelerate protein folding.</text>
</comment>
<name>A0A2M7FSG3_9BACT</name>
<dbReference type="FunFam" id="3.50.7.10:FF:000001">
    <property type="entry name" value="60 kDa chaperonin"/>
    <property type="match status" value="1"/>
</dbReference>
<dbReference type="PROSITE" id="PS00296">
    <property type="entry name" value="CHAPERONINS_CPN60"/>
    <property type="match status" value="1"/>
</dbReference>
<accession>A0A2M7FSG3</accession>
<evidence type="ECO:0000313" key="9">
    <source>
        <dbReference type="Proteomes" id="UP000230556"/>
    </source>
</evidence>
<dbReference type="NCBIfam" id="NF009488">
    <property type="entry name" value="PRK12850.1"/>
    <property type="match status" value="1"/>
</dbReference>
<dbReference type="Pfam" id="PF00118">
    <property type="entry name" value="Cpn60_TCP1"/>
    <property type="match status" value="1"/>
</dbReference>
<dbReference type="InterPro" id="IPR018370">
    <property type="entry name" value="Chaperonin_Cpn60_CS"/>
</dbReference>
<dbReference type="Proteomes" id="UP000230556">
    <property type="component" value="Unassembled WGS sequence"/>
</dbReference>
<dbReference type="GO" id="GO:0005524">
    <property type="term" value="F:ATP binding"/>
    <property type="evidence" value="ECO:0007669"/>
    <property type="project" value="UniProtKB-KW"/>
</dbReference>
<gene>
    <name evidence="8" type="primary">groL</name>
    <name evidence="8" type="ORF">COW38_00910</name>
</gene>
<dbReference type="HAMAP" id="MF_00600">
    <property type="entry name" value="CH60"/>
    <property type="match status" value="1"/>
</dbReference>
<dbReference type="InterPro" id="IPR027410">
    <property type="entry name" value="TCP-1-like_intermed_sf"/>
</dbReference>
<evidence type="ECO:0000313" key="8">
    <source>
        <dbReference type="EMBL" id="PIW08354.1"/>
    </source>
</evidence>
<dbReference type="NCBIfam" id="NF000592">
    <property type="entry name" value="PRK00013.1"/>
    <property type="match status" value="1"/>
</dbReference>
<dbReference type="InterPro" id="IPR027409">
    <property type="entry name" value="GroEL-like_apical_dom_sf"/>
</dbReference>
<dbReference type="NCBIfam" id="TIGR02348">
    <property type="entry name" value="GroEL"/>
    <property type="match status" value="1"/>
</dbReference>
<comment type="caution">
    <text evidence="8">The sequence shown here is derived from an EMBL/GenBank/DDBJ whole genome shotgun (WGS) entry which is preliminary data.</text>
</comment>
<reference evidence="9" key="1">
    <citation type="submission" date="2017-09" db="EMBL/GenBank/DDBJ databases">
        <title>Depth-based differentiation of microbial function through sediment-hosted aquifers and enrichment of novel symbionts in the deep terrestrial subsurface.</title>
        <authorList>
            <person name="Probst A.J."/>
            <person name="Ladd B."/>
            <person name="Jarett J.K."/>
            <person name="Geller-Mcgrath D.E."/>
            <person name="Sieber C.M.K."/>
            <person name="Emerson J.B."/>
            <person name="Anantharaman K."/>
            <person name="Thomas B.C."/>
            <person name="Malmstrom R."/>
            <person name="Stieglmeier M."/>
            <person name="Klingl A."/>
            <person name="Woyke T."/>
            <person name="Ryan C.M."/>
            <person name="Banfield J.F."/>
        </authorList>
    </citation>
    <scope>NUCLEOTIDE SEQUENCE [LARGE SCALE GENOMIC DNA]</scope>
</reference>
<dbReference type="InterPro" id="IPR002423">
    <property type="entry name" value="Cpn60/GroEL/TCP-1"/>
</dbReference>
<dbReference type="PRINTS" id="PR00298">
    <property type="entry name" value="CHAPERONIN60"/>
</dbReference>
<dbReference type="GO" id="GO:0016853">
    <property type="term" value="F:isomerase activity"/>
    <property type="evidence" value="ECO:0007669"/>
    <property type="project" value="UniProtKB-KW"/>
</dbReference>
<evidence type="ECO:0000256" key="5">
    <source>
        <dbReference type="ARBA" id="ARBA00023235"/>
    </source>
</evidence>
<proteinExistence type="inferred from homology"/>
<dbReference type="SUPFAM" id="SSF52029">
    <property type="entry name" value="GroEL apical domain-like"/>
    <property type="match status" value="1"/>
</dbReference>
<dbReference type="NCBIfam" id="NF009487">
    <property type="entry name" value="PRK12849.1"/>
    <property type="match status" value="1"/>
</dbReference>
<dbReference type="Gene3D" id="3.30.260.10">
    <property type="entry name" value="TCP-1-like chaperonin intermediate domain"/>
    <property type="match status" value="1"/>
</dbReference>
<dbReference type="GO" id="GO:0140662">
    <property type="term" value="F:ATP-dependent protein folding chaperone"/>
    <property type="evidence" value="ECO:0007669"/>
    <property type="project" value="InterPro"/>
</dbReference>
<evidence type="ECO:0000256" key="6">
    <source>
        <dbReference type="RuleBase" id="RU000418"/>
    </source>
</evidence>
<organism evidence="8 9">
    <name type="scientific">Candidatus Collierbacteria bacterium CG17_big_fil_post_rev_8_21_14_2_50_45_7</name>
    <dbReference type="NCBI Taxonomy" id="1974536"/>
    <lineage>
        <taxon>Bacteria</taxon>
        <taxon>Candidatus Collieribacteriota</taxon>
    </lineage>
</organism>
<evidence type="ECO:0000256" key="4">
    <source>
        <dbReference type="ARBA" id="ARBA00023186"/>
    </source>
</evidence>
<dbReference type="InterPro" id="IPR027413">
    <property type="entry name" value="GROEL-like_equatorial_sf"/>
</dbReference>
<dbReference type="CDD" id="cd03344">
    <property type="entry name" value="GroEL"/>
    <property type="match status" value="1"/>
</dbReference>